<organism evidence="7 8">
    <name type="scientific">Tritrichomonas musculus</name>
    <dbReference type="NCBI Taxonomy" id="1915356"/>
    <lineage>
        <taxon>Eukaryota</taxon>
        <taxon>Metamonada</taxon>
        <taxon>Parabasalia</taxon>
        <taxon>Tritrichomonadida</taxon>
        <taxon>Tritrichomonadidae</taxon>
        <taxon>Tritrichomonas</taxon>
    </lineage>
</organism>
<evidence type="ECO:0000259" key="6">
    <source>
        <dbReference type="PROSITE" id="PS51157"/>
    </source>
</evidence>
<evidence type="ECO:0000256" key="3">
    <source>
        <dbReference type="ARBA" id="ARBA00022833"/>
    </source>
</evidence>
<gene>
    <name evidence="7" type="ORF">M9Y10_020622</name>
</gene>
<comment type="function">
    <text evidence="5">Ubiquitin ligase protein which is a component of the N-end rule pathway. Recognizes and binds to proteins bearing specific N-terminal residues that are destabilizing according to the N-end rule, leading to their ubiquitination and subsequent degradation.</text>
</comment>
<feature type="zinc finger region" description="UBR-type" evidence="4">
    <location>
        <begin position="49"/>
        <end position="119"/>
    </location>
</feature>
<keyword evidence="8" id="KW-1185">Reference proteome</keyword>
<dbReference type="PROSITE" id="PS51157">
    <property type="entry name" value="ZF_UBR"/>
    <property type="match status" value="1"/>
</dbReference>
<sequence>MAEYKELKSLFISDPSSAIQRCQELICSTTEFNSFKDFYNYHLENSHISTCQNEWSKPQMSIHCNDCSLDLQSCICLQCYLNGNHQGHEIVVRQDSVGNCDCGDSTLWKKSGYCSKHKGLEDNSHPEEYLDENLRNLLTDTIFKAAFSSLKHHLTDDGTKISIIFQFLISFLKFGDGFRRLLTISLTEKINFEKLFYGVIDASITFNEHFQQLCGLLVNDQVFKTNFAPVNFKIMIEKVASKEIEFTCNKEENNLRPWQSFWFHSYRPQQFQQNIDHNRWDWVSFAIKALTFIKEPFKFIGDPDFSNEIPSSITPLVELSDCAEIQPNEETQRLLDRLFSEVLTTGTSKGVQEGINDTVIITSFNKNEGEGRYGFLFYFDYIFFEIADCFKGKKNLKFDKVFKILDATVDISQIFMPGHNVVDINENKNENDNLISKLLSKAEDQLADYRSFHNGAAFFISYPMYYMLACIIREDNLCRLKIATLLGMKKYEGLKVRLGIITLKSILALVCMHQSLIRKMNFGAIRYLWSFINNPAATNFGVPLLFPLMQMVLGVHTEESNNESSFTLKEFFAFEMAREIGLFDRLDGEEYQDEDAEGNENQMTFTFLYLSLLVVIERTLFNFDKFKYIEEQIIFALKKGVNSMNNLRQMYDKKVAMSGKQAVDINQIIAKDGAPWQKANKNGDEGGSSLTFSAGNTDVSYDLKEGVENKPISAINSFNEEKVIMNDEIKKHPNDLLHIPHFEDESTYFFKESESENNENNDDFNVKIHLKEFLMTPTVIAIVYNTLRKSDKIDLNDHLAMNVLLLISKFVTESEEPSSFDENTTIDYSNAYQLICNLKRAVFNYKEGTESSITNTLNRKSFEALLKVKFTLNGSDGKSFIDIIAAKGEVGKKVLAEMAVDTGAEGGDGSNKEDQISKQKKMKAQKMKEEIMSHFKNMTYSFNSVDLQSASAEDLLSPTPSCERETCSICSMPKRNEVLSYPLYIYRTKFPFIVDKPPHVSMLASEAIGETEVFEDNEIENETETQEEEDNIPDFPDIDEILAGFIVNNPELNADEEGITDEEKQRRTAILGIFRQQIAEQIQTQIAVYLRGREERKQSRLIRQQQKKDAEEEIEKLKSNPNQIVVRQVTPGNLFVIQFGICQHLVHHTCVGEDYFTCPIDRSFRNGFLPNIADLPPSAIFVGDNKEVTCENLSENLKAALDFFIDKFSLFFVSSNDKLVDVFVELIKSLSGVIATYEVRLRNLPDCLDSNKNLILARNLFLTAWYSYRMRNKPQLKTGFKGDRESEDVDKRLTLFQRFIRRLLECDEIESTFEKKEKSLKSIVQSFIKEENDKHNLFLFLRRVSLADHFLLMRDEDSLEETPFIDWDELLSSEFISEKFNVDLSSIEGFEFPPFRFTDLPKDFLRFGAPPFCFPVDKTHECSMFNILDYNYMIKNYSDIDADKKNVSDDDLLAKNQNQLVRLNGEDLNTFLHVHFSSLNYPSILLFIGGMSTMVIVVDGRRVVGMRPFYVDKYGSADVGFNRNQQVFLNDERYERVIDEILSGDFSNKLEEF</sequence>
<evidence type="ECO:0000313" key="7">
    <source>
        <dbReference type="EMBL" id="KAK8845704.1"/>
    </source>
</evidence>
<keyword evidence="2 5" id="KW-0863">Zinc-finger</keyword>
<reference evidence="7 8" key="1">
    <citation type="submission" date="2024-04" db="EMBL/GenBank/DDBJ databases">
        <title>Tritrichomonas musculus Genome.</title>
        <authorList>
            <person name="Alves-Ferreira E."/>
            <person name="Grigg M."/>
            <person name="Lorenzi H."/>
            <person name="Galac M."/>
        </authorList>
    </citation>
    <scope>NUCLEOTIDE SEQUENCE [LARGE SCALE GENOMIC DNA]</scope>
    <source>
        <strain evidence="7 8">EAF2021</strain>
    </source>
</reference>
<name>A0ABR2HE48_9EUKA</name>
<comment type="catalytic activity">
    <reaction evidence="5">
        <text>S-ubiquitinyl-[E2 ubiquitin-conjugating enzyme]-L-cysteine + [acceptor protein]-L-lysine = [E2 ubiquitin-conjugating enzyme]-L-cysteine + N(6)-ubiquitinyl-[acceptor protein]-L-lysine.</text>
        <dbReference type="EC" id="2.3.2.27"/>
    </reaction>
</comment>
<dbReference type="InterPro" id="IPR003126">
    <property type="entry name" value="Znf_UBR"/>
</dbReference>
<dbReference type="EC" id="2.3.2.27" evidence="5"/>
<dbReference type="Proteomes" id="UP001470230">
    <property type="component" value="Unassembled WGS sequence"/>
</dbReference>
<comment type="similarity">
    <text evidence="5">Belongs to the E3 ubiquitin-protein ligase UBR1-like family.</text>
</comment>
<comment type="pathway">
    <text evidence="5">Protein modification; protein ubiquitination.</text>
</comment>
<dbReference type="CDD" id="cd19670">
    <property type="entry name" value="UBR-box_UBR1_2_3"/>
    <property type="match status" value="1"/>
</dbReference>
<feature type="domain" description="UBR-type" evidence="6">
    <location>
        <begin position="49"/>
        <end position="119"/>
    </location>
</feature>
<proteinExistence type="inferred from homology"/>
<evidence type="ECO:0000256" key="1">
    <source>
        <dbReference type="ARBA" id="ARBA00022723"/>
    </source>
</evidence>
<dbReference type="InterPro" id="IPR039164">
    <property type="entry name" value="UBR1-like"/>
</dbReference>
<keyword evidence="5" id="KW-0833">Ubl conjugation pathway</keyword>
<protein>
    <recommendedName>
        <fullName evidence="5">E3 ubiquitin-protein ligase</fullName>
        <ecNumber evidence="5">2.3.2.27</ecNumber>
    </recommendedName>
</protein>
<dbReference type="EMBL" id="JAPFFF010000030">
    <property type="protein sequence ID" value="KAK8845704.1"/>
    <property type="molecule type" value="Genomic_DNA"/>
</dbReference>
<keyword evidence="1 5" id="KW-0479">Metal-binding</keyword>
<evidence type="ECO:0000313" key="8">
    <source>
        <dbReference type="Proteomes" id="UP001470230"/>
    </source>
</evidence>
<comment type="caution">
    <text evidence="7">The sequence shown here is derived from an EMBL/GenBank/DDBJ whole genome shotgun (WGS) entry which is preliminary data.</text>
</comment>
<dbReference type="PANTHER" id="PTHR21497">
    <property type="entry name" value="UBIQUITIN LIGASE E3 ALPHA-RELATED"/>
    <property type="match status" value="1"/>
</dbReference>
<evidence type="ECO:0000256" key="2">
    <source>
        <dbReference type="ARBA" id="ARBA00022771"/>
    </source>
</evidence>
<dbReference type="PANTHER" id="PTHR21497:SF24">
    <property type="entry name" value="E3 UBIQUITIN-PROTEIN LIGASE UBR1"/>
    <property type="match status" value="1"/>
</dbReference>
<keyword evidence="3 5" id="KW-0862">Zinc</keyword>
<evidence type="ECO:0000256" key="4">
    <source>
        <dbReference type="PROSITE-ProRule" id="PRU00508"/>
    </source>
</evidence>
<keyword evidence="5" id="KW-0808">Transferase</keyword>
<dbReference type="Gene3D" id="2.10.110.30">
    <property type="match status" value="1"/>
</dbReference>
<accession>A0ABR2HE48</accession>
<dbReference type="Pfam" id="PF02207">
    <property type="entry name" value="zf-UBR"/>
    <property type="match status" value="1"/>
</dbReference>
<evidence type="ECO:0000256" key="5">
    <source>
        <dbReference type="RuleBase" id="RU366018"/>
    </source>
</evidence>
<dbReference type="SMART" id="SM00396">
    <property type="entry name" value="ZnF_UBR1"/>
    <property type="match status" value="1"/>
</dbReference>